<organism evidence="8 9">
    <name type="scientific">Lasiodiplodia theobromae</name>
    <dbReference type="NCBI Taxonomy" id="45133"/>
    <lineage>
        <taxon>Eukaryota</taxon>
        <taxon>Fungi</taxon>
        <taxon>Dikarya</taxon>
        <taxon>Ascomycota</taxon>
        <taxon>Pezizomycotina</taxon>
        <taxon>Dothideomycetes</taxon>
        <taxon>Dothideomycetes incertae sedis</taxon>
        <taxon>Botryosphaeriales</taxon>
        <taxon>Botryosphaeriaceae</taxon>
        <taxon>Lasiodiplodia</taxon>
    </lineage>
</organism>
<evidence type="ECO:0000313" key="9">
    <source>
        <dbReference type="Proteomes" id="UP000325902"/>
    </source>
</evidence>
<feature type="transmembrane region" description="Helical" evidence="6">
    <location>
        <begin position="228"/>
        <end position="250"/>
    </location>
</feature>
<gene>
    <name evidence="8" type="ORF">DBV05_g12215</name>
</gene>
<feature type="transmembrane region" description="Helical" evidence="6">
    <location>
        <begin position="27"/>
        <end position="48"/>
    </location>
</feature>
<evidence type="ECO:0000256" key="2">
    <source>
        <dbReference type="ARBA" id="ARBA00022692"/>
    </source>
</evidence>
<feature type="domain" description="Rhodopsin" evidence="7">
    <location>
        <begin position="157"/>
        <end position="250"/>
    </location>
</feature>
<feature type="transmembrane region" description="Helical" evidence="6">
    <location>
        <begin position="190"/>
        <end position="208"/>
    </location>
</feature>
<dbReference type="Pfam" id="PF20684">
    <property type="entry name" value="Fung_rhodopsin"/>
    <property type="match status" value="1"/>
</dbReference>
<evidence type="ECO:0000256" key="4">
    <source>
        <dbReference type="ARBA" id="ARBA00023136"/>
    </source>
</evidence>
<feature type="transmembrane region" description="Helical" evidence="6">
    <location>
        <begin position="119"/>
        <end position="139"/>
    </location>
</feature>
<name>A0A5N5CUS8_9PEZI</name>
<evidence type="ECO:0000256" key="3">
    <source>
        <dbReference type="ARBA" id="ARBA00022989"/>
    </source>
</evidence>
<dbReference type="PANTHER" id="PTHR33048">
    <property type="entry name" value="PTH11-LIKE INTEGRAL MEMBRANE PROTEIN (AFU_ORTHOLOGUE AFUA_5G11245)"/>
    <property type="match status" value="1"/>
</dbReference>
<comment type="subcellular location">
    <subcellularLocation>
        <location evidence="1">Membrane</location>
        <topology evidence="1">Multi-pass membrane protein</topology>
    </subcellularLocation>
</comment>
<accession>A0A5N5CUS8</accession>
<keyword evidence="2 6" id="KW-0812">Transmembrane</keyword>
<dbReference type="EMBL" id="VCHE01000226">
    <property type="protein sequence ID" value="KAB2569106.1"/>
    <property type="molecule type" value="Genomic_DNA"/>
</dbReference>
<dbReference type="InterPro" id="IPR052337">
    <property type="entry name" value="SAT4-like"/>
</dbReference>
<comment type="caution">
    <text evidence="8">The sequence shown here is derived from an EMBL/GenBank/DDBJ whole genome shotgun (WGS) entry which is preliminary data.</text>
</comment>
<feature type="transmembrane region" description="Helical" evidence="6">
    <location>
        <begin position="60"/>
        <end position="81"/>
    </location>
</feature>
<keyword evidence="9" id="KW-1185">Reference proteome</keyword>
<dbReference type="OrthoDB" id="444631at2759"/>
<proteinExistence type="inferred from homology"/>
<reference evidence="8 9" key="1">
    <citation type="journal article" date="2019" name="Sci. Rep.">
        <title>A multi-omics analysis of the grapevine pathogen Lasiodiplodia theobromae reveals that temperature affects the expression of virulence- and pathogenicity-related genes.</title>
        <authorList>
            <person name="Felix C."/>
            <person name="Meneses R."/>
            <person name="Goncalves M.F.M."/>
            <person name="Tilleman L."/>
            <person name="Duarte A.S."/>
            <person name="Jorrin-Novo J.V."/>
            <person name="Van de Peer Y."/>
            <person name="Deforce D."/>
            <person name="Van Nieuwerburgh F."/>
            <person name="Esteves A.C."/>
            <person name="Alves A."/>
        </authorList>
    </citation>
    <scope>NUCLEOTIDE SEQUENCE [LARGE SCALE GENOMIC DNA]</scope>
    <source>
        <strain evidence="8 9">LA-SOL3</strain>
    </source>
</reference>
<dbReference type="Proteomes" id="UP000325902">
    <property type="component" value="Unassembled WGS sequence"/>
</dbReference>
<dbReference type="PANTHER" id="PTHR33048:SF47">
    <property type="entry name" value="INTEGRAL MEMBRANE PROTEIN-RELATED"/>
    <property type="match status" value="1"/>
</dbReference>
<sequence length="304" mass="34047">MATAQPLTGDAKQHAIDTSGPIHKQQWLVAIWVVCSLALITVGGRIAMRFFTRRKLFLDDYFLLMAMPCVVVATSVLQWGVEGLFIYKSLVSNKAIVLDADDLNELVRVSKVTSIFVDMSWTAIFCVKFSFLALFHVLIKNVSAHLSRYFWLYTPLTAVVTVLDITTDVLVVTFPVVILRRARMDRAQKLGLGAFLSLSIVMILFAMIRVLGAIRPGEAQLDVTWELFWQLMEACAAMMAASATVFRTIFLRRSSPRGHAPLTSASDRNSAAPHLPPLAITKPMMTEIRSFIQRENLDDIELIR</sequence>
<protein>
    <recommendedName>
        <fullName evidence="7">Rhodopsin domain-containing protein</fullName>
    </recommendedName>
</protein>
<dbReference type="InterPro" id="IPR049326">
    <property type="entry name" value="Rhodopsin_dom_fungi"/>
</dbReference>
<keyword evidence="3 6" id="KW-1133">Transmembrane helix</keyword>
<evidence type="ECO:0000313" key="8">
    <source>
        <dbReference type="EMBL" id="KAB2569106.1"/>
    </source>
</evidence>
<keyword evidence="4 6" id="KW-0472">Membrane</keyword>
<dbReference type="AlphaFoldDB" id="A0A5N5CUS8"/>
<evidence type="ECO:0000256" key="1">
    <source>
        <dbReference type="ARBA" id="ARBA00004141"/>
    </source>
</evidence>
<evidence type="ECO:0000256" key="5">
    <source>
        <dbReference type="ARBA" id="ARBA00038359"/>
    </source>
</evidence>
<dbReference type="GO" id="GO:0016020">
    <property type="term" value="C:membrane"/>
    <property type="evidence" value="ECO:0007669"/>
    <property type="project" value="UniProtKB-SubCell"/>
</dbReference>
<comment type="similarity">
    <text evidence="5">Belongs to the SAT4 family.</text>
</comment>
<evidence type="ECO:0000259" key="7">
    <source>
        <dbReference type="Pfam" id="PF20684"/>
    </source>
</evidence>
<evidence type="ECO:0000256" key="6">
    <source>
        <dbReference type="SAM" id="Phobius"/>
    </source>
</evidence>